<dbReference type="Pfam" id="PF10483">
    <property type="entry name" value="Elong_Iki1"/>
    <property type="match status" value="1"/>
</dbReference>
<dbReference type="HOGENOM" id="CLU_050414_1_0_1"/>
<dbReference type="AlphaFoldDB" id="C5M2Y8"/>
<evidence type="ECO:0000256" key="8">
    <source>
        <dbReference type="ARBA" id="ARBA00023242"/>
    </source>
</evidence>
<dbReference type="PANTHER" id="PTHR15641:SF1">
    <property type="entry name" value="ELONGATOR COMPLEX PROTEIN 5"/>
    <property type="match status" value="1"/>
</dbReference>
<dbReference type="GO" id="GO:0033588">
    <property type="term" value="C:elongator holoenzyme complex"/>
    <property type="evidence" value="ECO:0007669"/>
    <property type="project" value="EnsemblFungi"/>
</dbReference>
<evidence type="ECO:0000256" key="3">
    <source>
        <dbReference type="ARBA" id="ARBA00005043"/>
    </source>
</evidence>
<dbReference type="PANTHER" id="PTHR15641">
    <property type="entry name" value="ELONGATOR COMPLEX PROTEIN 5"/>
    <property type="match status" value="1"/>
</dbReference>
<keyword evidence="6" id="KW-0963">Cytoplasm</keyword>
<dbReference type="OrthoDB" id="166907at2759"/>
<dbReference type="GO" id="GO:0016887">
    <property type="term" value="F:ATP hydrolysis activity"/>
    <property type="evidence" value="ECO:0007669"/>
    <property type="project" value="EnsemblFungi"/>
</dbReference>
<evidence type="ECO:0000313" key="9">
    <source>
        <dbReference type="EMBL" id="EER35688.1"/>
    </source>
</evidence>
<dbReference type="STRING" id="294747.C5M2Y8"/>
<evidence type="ECO:0000256" key="2">
    <source>
        <dbReference type="ARBA" id="ARBA00004496"/>
    </source>
</evidence>
<proteinExistence type="inferred from homology"/>
<accession>C5M2Y8</accession>
<dbReference type="eggNOG" id="ENOG502QQIZ">
    <property type="taxonomic scope" value="Eukaryota"/>
</dbReference>
<dbReference type="GeneID" id="8299008"/>
<dbReference type="RefSeq" id="XP_002545646.1">
    <property type="nucleotide sequence ID" value="XM_002545600.1"/>
</dbReference>
<keyword evidence="8" id="KW-0539">Nucleus</keyword>
<comment type="pathway">
    <text evidence="3">tRNA modification; 5-methoxycarbonylmethyl-2-thiouridine-tRNA biosynthesis.</text>
</comment>
<dbReference type="InterPro" id="IPR027417">
    <property type="entry name" value="P-loop_NTPase"/>
</dbReference>
<protein>
    <recommendedName>
        <fullName evidence="5">Elongator complex protein 5</fullName>
    </recommendedName>
</protein>
<organism evidence="9 10">
    <name type="scientific">Candida tropicalis (strain ATCC MYA-3404 / T1)</name>
    <name type="common">Yeast</name>
    <dbReference type="NCBI Taxonomy" id="294747"/>
    <lineage>
        <taxon>Eukaryota</taxon>
        <taxon>Fungi</taxon>
        <taxon>Dikarya</taxon>
        <taxon>Ascomycota</taxon>
        <taxon>Saccharomycotina</taxon>
        <taxon>Pichiomycetes</taxon>
        <taxon>Debaryomycetaceae</taxon>
        <taxon>Candida/Lodderomyces clade</taxon>
        <taxon>Candida</taxon>
    </lineage>
</organism>
<comment type="subcellular location">
    <subcellularLocation>
        <location evidence="2">Cytoplasm</location>
    </subcellularLocation>
    <subcellularLocation>
        <location evidence="1">Nucleus</location>
    </subcellularLocation>
</comment>
<evidence type="ECO:0000256" key="4">
    <source>
        <dbReference type="ARBA" id="ARBA00009567"/>
    </source>
</evidence>
<dbReference type="Gene3D" id="3.40.50.300">
    <property type="entry name" value="P-loop containing nucleotide triphosphate hydrolases"/>
    <property type="match status" value="1"/>
</dbReference>
<dbReference type="GO" id="GO:0000049">
    <property type="term" value="F:tRNA binding"/>
    <property type="evidence" value="ECO:0007669"/>
    <property type="project" value="EnsemblFungi"/>
</dbReference>
<dbReference type="CDD" id="cd19496">
    <property type="entry name" value="Elp5"/>
    <property type="match status" value="1"/>
</dbReference>
<dbReference type="VEuPathDB" id="FungiDB:CTRG_00427"/>
<dbReference type="GO" id="GO:0005829">
    <property type="term" value="C:cytosol"/>
    <property type="evidence" value="ECO:0007669"/>
    <property type="project" value="TreeGrafter"/>
</dbReference>
<dbReference type="InterPro" id="IPR019519">
    <property type="entry name" value="Elp5"/>
</dbReference>
<evidence type="ECO:0000256" key="1">
    <source>
        <dbReference type="ARBA" id="ARBA00004123"/>
    </source>
</evidence>
<dbReference type="KEGG" id="ctp:CTRG_00427"/>
<comment type="similarity">
    <text evidence="4">Belongs to the ELP5 family.</text>
</comment>
<evidence type="ECO:0000256" key="5">
    <source>
        <dbReference type="ARBA" id="ARBA00020264"/>
    </source>
</evidence>
<dbReference type="GO" id="GO:0042802">
    <property type="term" value="F:identical protein binding"/>
    <property type="evidence" value="ECO:0007669"/>
    <property type="project" value="EnsemblFungi"/>
</dbReference>
<dbReference type="Proteomes" id="UP000002037">
    <property type="component" value="Unassembled WGS sequence"/>
</dbReference>
<name>C5M2Y8_CANTT</name>
<evidence type="ECO:0000256" key="7">
    <source>
        <dbReference type="ARBA" id="ARBA00022694"/>
    </source>
</evidence>
<dbReference type="GO" id="GO:0005777">
    <property type="term" value="C:peroxisome"/>
    <property type="evidence" value="ECO:0007669"/>
    <property type="project" value="EnsemblFungi"/>
</dbReference>
<reference evidence="9 10" key="1">
    <citation type="journal article" date="2009" name="Nature">
        <title>Evolution of pathogenicity and sexual reproduction in eight Candida genomes.</title>
        <authorList>
            <person name="Butler G."/>
            <person name="Rasmussen M.D."/>
            <person name="Lin M.F."/>
            <person name="Santos M.A."/>
            <person name="Sakthikumar S."/>
            <person name="Munro C.A."/>
            <person name="Rheinbay E."/>
            <person name="Grabherr M."/>
            <person name="Forche A."/>
            <person name="Reedy J.L."/>
            <person name="Agrafioti I."/>
            <person name="Arnaud M.B."/>
            <person name="Bates S."/>
            <person name="Brown A.J."/>
            <person name="Brunke S."/>
            <person name="Costanzo M.C."/>
            <person name="Fitzpatrick D.A."/>
            <person name="de Groot P.W."/>
            <person name="Harris D."/>
            <person name="Hoyer L.L."/>
            <person name="Hube B."/>
            <person name="Klis F.M."/>
            <person name="Kodira C."/>
            <person name="Lennard N."/>
            <person name="Logue M.E."/>
            <person name="Martin R."/>
            <person name="Neiman A.M."/>
            <person name="Nikolaou E."/>
            <person name="Quail M.A."/>
            <person name="Quinn J."/>
            <person name="Santos M.C."/>
            <person name="Schmitzberger F.F."/>
            <person name="Sherlock G."/>
            <person name="Shah P."/>
            <person name="Silverstein K.A."/>
            <person name="Skrzypek M.S."/>
            <person name="Soll D."/>
            <person name="Staggs R."/>
            <person name="Stansfield I."/>
            <person name="Stumpf M.P."/>
            <person name="Sudbery P.E."/>
            <person name="Srikantha T."/>
            <person name="Zeng Q."/>
            <person name="Berman J."/>
            <person name="Berriman M."/>
            <person name="Heitman J."/>
            <person name="Gow N.A."/>
            <person name="Lorenz M.C."/>
            <person name="Birren B.W."/>
            <person name="Kellis M."/>
            <person name="Cuomo C.A."/>
        </authorList>
    </citation>
    <scope>NUCLEOTIDE SEQUENCE [LARGE SCALE GENOMIC DNA]</scope>
    <source>
        <strain evidence="10">ATCC MYA-3404 / T1</strain>
    </source>
</reference>
<dbReference type="UniPathway" id="UPA00988"/>
<dbReference type="EMBL" id="GG692395">
    <property type="protein sequence ID" value="EER35688.1"/>
    <property type="molecule type" value="Genomic_DNA"/>
</dbReference>
<sequence length="302" mass="34705">MPVSSSQSATVLLTRLLSLKENSSFHLILDSLTQSAFYLIQEYIYRITPNSNNKIIYLSFETINKPEYVSEFIDCSNLSIQQIIDQINILNSNSKSNEKSLIIIDSLNYLPDHEISNFISKLVGPSITVIGIYHTQTPIPISKYPNYPSSLTLLTYIASTIFELYPIIPDSIDDEYLDSAINKLNFPINCNLNDKIFHVILTNRRKSGRSLIYKLKIDCNIHEYNIWKDEKEDEYIEEDESLLKDLTTFNLTTSSKQKLAREQVELPFMQAQESLGSAGGAIVYEFEKDDDYDEEDPYEDPF</sequence>
<gene>
    <name evidence="9" type="ORF">CTRG_00427</name>
</gene>
<keyword evidence="7" id="KW-0819">tRNA processing</keyword>
<keyword evidence="10" id="KW-1185">Reference proteome</keyword>
<dbReference type="GO" id="GO:0002098">
    <property type="term" value="P:tRNA wobble uridine modification"/>
    <property type="evidence" value="ECO:0007669"/>
    <property type="project" value="InterPro"/>
</dbReference>
<dbReference type="GO" id="GO:0005634">
    <property type="term" value="C:nucleus"/>
    <property type="evidence" value="ECO:0007669"/>
    <property type="project" value="UniProtKB-SubCell"/>
</dbReference>
<evidence type="ECO:0000256" key="6">
    <source>
        <dbReference type="ARBA" id="ARBA00022490"/>
    </source>
</evidence>
<evidence type="ECO:0000313" key="10">
    <source>
        <dbReference type="Proteomes" id="UP000002037"/>
    </source>
</evidence>